<dbReference type="InterPro" id="IPR040256">
    <property type="entry name" value="At4g02000-like"/>
</dbReference>
<keyword evidence="1" id="KW-0175">Coiled coil</keyword>
<evidence type="ECO:0000256" key="1">
    <source>
        <dbReference type="SAM" id="Coils"/>
    </source>
</evidence>
<dbReference type="EMBL" id="WHWC01000010">
    <property type="protein sequence ID" value="KAG8375317.1"/>
    <property type="molecule type" value="Genomic_DNA"/>
</dbReference>
<comment type="caution">
    <text evidence="3">The sequence shown here is derived from an EMBL/GenBank/DDBJ whole genome shotgun (WGS) entry which is preliminary data.</text>
</comment>
<reference evidence="3" key="1">
    <citation type="submission" date="2019-10" db="EMBL/GenBank/DDBJ databases">
        <authorList>
            <person name="Zhang R."/>
            <person name="Pan Y."/>
            <person name="Wang J."/>
            <person name="Ma R."/>
            <person name="Yu S."/>
        </authorList>
    </citation>
    <scope>NUCLEOTIDE SEQUENCE</scope>
    <source>
        <strain evidence="3">LA-IB0</strain>
        <tissue evidence="3">Leaf</tissue>
    </source>
</reference>
<accession>A0AAV6X5T9</accession>
<sequence length="354" mass="40606">MDSESLEDLNVNYKELRSLIEILEKRIHYLQSNAGQLAGAYVIFEGIMYIQVLLPSFTVHGKGWIPFCLSAFVSIAFWLSFINSVRDWVRVREQQDRVFMEQERLCRKIYSTRNGRGENSAMQNLSRTADHIGPAAASSTPIIYTFAQKLKANPQPLELAAKIAKRAFIPVDARFCSTEESPIMRIWIKVFGLRPHWFHRQFLYHVVSLIGKPLKLDEATTEIENPVVARMYVEINVLEKLQHDILIQIDGKTKLFKPGMNKDMEVEETKTDMKSALKAYEEDTRVEKTPENTQEGGYTSDLIKKRERAVLGSPSLGEEEDMRFTLPDLGKEVDVPDRDDICVDLEEIETVDDT</sequence>
<name>A0AAV6X5T9_9LAMI</name>
<dbReference type="AlphaFoldDB" id="A0AAV6X5T9"/>
<gene>
    <name evidence="3" type="ORF">BUALT_Bualt10G0087700</name>
</gene>
<evidence type="ECO:0000313" key="3">
    <source>
        <dbReference type="EMBL" id="KAG8375317.1"/>
    </source>
</evidence>
<evidence type="ECO:0000256" key="2">
    <source>
        <dbReference type="SAM" id="Phobius"/>
    </source>
</evidence>
<dbReference type="Proteomes" id="UP000826271">
    <property type="component" value="Unassembled WGS sequence"/>
</dbReference>
<keyword evidence="4" id="KW-1185">Reference proteome</keyword>
<feature type="transmembrane region" description="Helical" evidence="2">
    <location>
        <begin position="64"/>
        <end position="82"/>
    </location>
</feature>
<feature type="transmembrane region" description="Helical" evidence="2">
    <location>
        <begin position="34"/>
        <end position="52"/>
    </location>
</feature>
<keyword evidence="2" id="KW-1133">Transmembrane helix</keyword>
<evidence type="ECO:0000313" key="4">
    <source>
        <dbReference type="Proteomes" id="UP000826271"/>
    </source>
</evidence>
<keyword evidence="2" id="KW-0472">Membrane</keyword>
<proteinExistence type="predicted"/>
<dbReference type="PANTHER" id="PTHR31286:SF180">
    <property type="entry name" value="OS10G0362600 PROTEIN"/>
    <property type="match status" value="1"/>
</dbReference>
<feature type="coiled-coil region" evidence="1">
    <location>
        <begin position="6"/>
        <end position="33"/>
    </location>
</feature>
<protein>
    <submittedName>
        <fullName evidence="3">Uncharacterized protein</fullName>
    </submittedName>
</protein>
<dbReference type="PANTHER" id="PTHR31286">
    <property type="entry name" value="GLYCINE-RICH CELL WALL STRUCTURAL PROTEIN 1.8-LIKE"/>
    <property type="match status" value="1"/>
</dbReference>
<organism evidence="3 4">
    <name type="scientific">Buddleja alternifolia</name>
    <dbReference type="NCBI Taxonomy" id="168488"/>
    <lineage>
        <taxon>Eukaryota</taxon>
        <taxon>Viridiplantae</taxon>
        <taxon>Streptophyta</taxon>
        <taxon>Embryophyta</taxon>
        <taxon>Tracheophyta</taxon>
        <taxon>Spermatophyta</taxon>
        <taxon>Magnoliopsida</taxon>
        <taxon>eudicotyledons</taxon>
        <taxon>Gunneridae</taxon>
        <taxon>Pentapetalae</taxon>
        <taxon>asterids</taxon>
        <taxon>lamiids</taxon>
        <taxon>Lamiales</taxon>
        <taxon>Scrophulariaceae</taxon>
        <taxon>Buddlejeae</taxon>
        <taxon>Buddleja</taxon>
    </lineage>
</organism>
<keyword evidence="2" id="KW-0812">Transmembrane</keyword>